<feature type="compositionally biased region" description="Acidic residues" evidence="2">
    <location>
        <begin position="479"/>
        <end position="497"/>
    </location>
</feature>
<evidence type="ECO:0000259" key="3">
    <source>
        <dbReference type="PROSITE" id="PS50095"/>
    </source>
</evidence>
<comment type="caution">
    <text evidence="1">Lacks conserved residue(s) required for the propagation of feature annotation.</text>
</comment>
<name>A0A1I7RVT1_BURXY</name>
<dbReference type="PROSITE" id="PS50095">
    <property type="entry name" value="PLAT"/>
    <property type="match status" value="3"/>
</dbReference>
<dbReference type="WBParaSite" id="BXY_0484300.1">
    <property type="protein sequence ID" value="BXY_0484300.1"/>
    <property type="gene ID" value="BXY_0484300"/>
</dbReference>
<dbReference type="PANTHER" id="PTHR45901">
    <property type="entry name" value="PROTEIN CBG12474"/>
    <property type="match status" value="1"/>
</dbReference>
<feature type="compositionally biased region" description="Acidic residues" evidence="2">
    <location>
        <begin position="394"/>
        <end position="418"/>
    </location>
</feature>
<dbReference type="EMBL" id="CAJFCV020000001">
    <property type="protein sequence ID" value="CAG9082136.1"/>
    <property type="molecule type" value="Genomic_DNA"/>
</dbReference>
<accession>A0A1I7RVT1</accession>
<dbReference type="SUPFAM" id="SSF49723">
    <property type="entry name" value="Lipase/lipooxygenase domain (PLAT/LH2 domain)"/>
    <property type="match status" value="3"/>
</dbReference>
<feature type="domain" description="PLAT" evidence="3">
    <location>
        <begin position="1272"/>
        <end position="1390"/>
    </location>
</feature>
<dbReference type="Gene3D" id="2.40.180.10">
    <property type="entry name" value="Catalase core domain"/>
    <property type="match status" value="1"/>
</dbReference>
<dbReference type="PROSITE" id="PS50309">
    <property type="entry name" value="DC"/>
    <property type="match status" value="1"/>
</dbReference>
<feature type="compositionally biased region" description="Low complexity" evidence="2">
    <location>
        <begin position="55"/>
        <end position="72"/>
    </location>
</feature>
<feature type="domain" description="PLAT" evidence="3">
    <location>
        <begin position="841"/>
        <end position="956"/>
    </location>
</feature>
<dbReference type="Gene3D" id="3.10.20.230">
    <property type="entry name" value="Doublecortin domain"/>
    <property type="match status" value="1"/>
</dbReference>
<evidence type="ECO:0000256" key="2">
    <source>
        <dbReference type="SAM" id="MobiDB-lite"/>
    </source>
</evidence>
<evidence type="ECO:0000256" key="1">
    <source>
        <dbReference type="PROSITE-ProRule" id="PRU00152"/>
    </source>
</evidence>
<reference evidence="5" key="2">
    <citation type="submission" date="2020-09" db="EMBL/GenBank/DDBJ databases">
        <authorList>
            <person name="Kikuchi T."/>
        </authorList>
    </citation>
    <scope>NUCLEOTIDE SEQUENCE</scope>
    <source>
        <strain evidence="5">Ka4C1</strain>
    </source>
</reference>
<dbReference type="Proteomes" id="UP000582659">
    <property type="component" value="Unassembled WGS sequence"/>
</dbReference>
<feature type="compositionally biased region" description="Polar residues" evidence="2">
    <location>
        <begin position="185"/>
        <end position="202"/>
    </location>
</feature>
<dbReference type="InterPro" id="IPR036572">
    <property type="entry name" value="Doublecortin_dom_sf"/>
</dbReference>
<dbReference type="eggNOG" id="KOG3599">
    <property type="taxonomic scope" value="Eukaryota"/>
</dbReference>
<feature type="compositionally biased region" description="Basic and acidic residues" evidence="2">
    <location>
        <begin position="303"/>
        <end position="315"/>
    </location>
</feature>
<dbReference type="InterPro" id="IPR003533">
    <property type="entry name" value="Doublecortin_dom"/>
</dbReference>
<dbReference type="Gene3D" id="2.60.60.20">
    <property type="entry name" value="PLAT/LH2 domain"/>
    <property type="match status" value="2"/>
</dbReference>
<feature type="compositionally biased region" description="Basic and acidic residues" evidence="2">
    <location>
        <begin position="377"/>
        <end position="393"/>
    </location>
</feature>
<dbReference type="InterPro" id="IPR001024">
    <property type="entry name" value="PLAT/LH2_dom"/>
</dbReference>
<dbReference type="InterPro" id="IPR052970">
    <property type="entry name" value="Inner_ear_hair_cell_LOXHD"/>
</dbReference>
<dbReference type="PROSITE" id="PS50096">
    <property type="entry name" value="IQ"/>
    <property type="match status" value="1"/>
</dbReference>
<evidence type="ECO:0000313" key="7">
    <source>
        <dbReference type="Proteomes" id="UP000659654"/>
    </source>
</evidence>
<dbReference type="OrthoDB" id="5322100at2759"/>
<feature type="region of interest" description="Disordered" evidence="2">
    <location>
        <begin position="182"/>
        <end position="202"/>
    </location>
</feature>
<feature type="domain" description="PLAT" evidence="3">
    <location>
        <begin position="695"/>
        <end position="821"/>
    </location>
</feature>
<dbReference type="CDD" id="cd23767">
    <property type="entry name" value="IQCD"/>
    <property type="match status" value="1"/>
</dbReference>
<keyword evidence="7" id="KW-1185">Reference proteome</keyword>
<feature type="region of interest" description="Disordered" evidence="2">
    <location>
        <begin position="49"/>
        <end position="73"/>
    </location>
</feature>
<evidence type="ECO:0000259" key="4">
    <source>
        <dbReference type="PROSITE" id="PS50309"/>
    </source>
</evidence>
<dbReference type="InterPro" id="IPR036392">
    <property type="entry name" value="PLAT/LH2_dom_sf"/>
</dbReference>
<feature type="compositionally biased region" description="Basic and acidic residues" evidence="2">
    <location>
        <begin position="331"/>
        <end position="363"/>
    </location>
</feature>
<feature type="domain" description="Doublecortin" evidence="4">
    <location>
        <begin position="95"/>
        <end position="170"/>
    </location>
</feature>
<dbReference type="EMBL" id="CAJFDI010000001">
    <property type="protein sequence ID" value="CAD5208598.1"/>
    <property type="molecule type" value="Genomic_DNA"/>
</dbReference>
<gene>
    <name evidence="5" type="ORF">BXYJ_LOCUS834</name>
</gene>
<feature type="region of interest" description="Disordered" evidence="2">
    <location>
        <begin position="251"/>
        <end position="315"/>
    </location>
</feature>
<evidence type="ECO:0000313" key="6">
    <source>
        <dbReference type="Proteomes" id="UP000095284"/>
    </source>
</evidence>
<dbReference type="Proteomes" id="UP000659654">
    <property type="component" value="Unassembled WGS sequence"/>
</dbReference>
<feature type="compositionally biased region" description="Basic and acidic residues" evidence="2">
    <location>
        <begin position="622"/>
        <end position="656"/>
    </location>
</feature>
<protein>
    <submittedName>
        <fullName evidence="5">(pine wood nematode) hypothetical protein</fullName>
    </submittedName>
</protein>
<feature type="region of interest" description="Disordered" evidence="2">
    <location>
        <begin position="327"/>
        <end position="441"/>
    </location>
</feature>
<dbReference type="SMART" id="SM00537">
    <property type="entry name" value="DCX"/>
    <property type="match status" value="1"/>
</dbReference>
<organism evidence="6 8">
    <name type="scientific">Bursaphelenchus xylophilus</name>
    <name type="common">Pinewood nematode worm</name>
    <name type="synonym">Aphelenchoides xylophilus</name>
    <dbReference type="NCBI Taxonomy" id="6326"/>
    <lineage>
        <taxon>Eukaryota</taxon>
        <taxon>Metazoa</taxon>
        <taxon>Ecdysozoa</taxon>
        <taxon>Nematoda</taxon>
        <taxon>Chromadorea</taxon>
        <taxon>Rhabditida</taxon>
        <taxon>Tylenchina</taxon>
        <taxon>Tylenchomorpha</taxon>
        <taxon>Aphelenchoidea</taxon>
        <taxon>Aphelenchoididae</taxon>
        <taxon>Bursaphelenchus</taxon>
    </lineage>
</organism>
<evidence type="ECO:0000313" key="5">
    <source>
        <dbReference type="EMBL" id="CAD5208598.1"/>
    </source>
</evidence>
<dbReference type="SMART" id="SM00015">
    <property type="entry name" value="IQ"/>
    <property type="match status" value="1"/>
</dbReference>
<proteinExistence type="predicted"/>
<feature type="region of interest" description="Disordered" evidence="2">
    <location>
        <begin position="462"/>
        <end position="656"/>
    </location>
</feature>
<dbReference type="InterPro" id="IPR000048">
    <property type="entry name" value="IQ_motif_EF-hand-BS"/>
</dbReference>
<dbReference type="GO" id="GO:0035556">
    <property type="term" value="P:intracellular signal transduction"/>
    <property type="evidence" value="ECO:0007669"/>
    <property type="project" value="InterPro"/>
</dbReference>
<dbReference type="PANTHER" id="PTHR45901:SF7">
    <property type="entry name" value="OXYGEN-REGULATED PROTEIN 1"/>
    <property type="match status" value="1"/>
</dbReference>
<reference evidence="8" key="1">
    <citation type="submission" date="2016-11" db="UniProtKB">
        <authorList>
            <consortium name="WormBaseParasite"/>
        </authorList>
    </citation>
    <scope>IDENTIFICATION</scope>
</reference>
<dbReference type="Proteomes" id="UP000095284">
    <property type="component" value="Unplaced"/>
</dbReference>
<sequence>MSGEQRPFTSDALPQVIYYKHGYRYVASSSKTVRNHNFYYDLERRSREMESLKGSRSSKQTTSKSEQSSQRRYQIRLTRMPGRYYGGTFYPATSKTVYFVLNGNPSQIHRCLLNPSKPLDLDVILEEVSHALGVAIFKIYTYEGERITSMERLLDLRDNRVIAVGRNEKLVLQGRSFSDLEKGSSRQLSNSLPPIYSTSAENGFTSRAQRPSLNYLSQQQNSIERPGKYRLPSTSAIAPTQSRKQYIAALANKGHPSADQARKRARRSLSQPRYVRNSEKLPLTTTRLSSKRDVNALQTRRSRNPDPPKRDRHVADAKAVTATAIASAAKAVHDSPTKDEKKEENQGDRLASRSHTADSDSGRPRSINHLQSSHNSSDTHENHTEQNYHTGHEGDDEIEEEGEDYDENEMDDMEDDYPEMPQEVYDHYMDNGGDGVLENRAGTGEDMQKMLKSVTAIQAGVRGFLTRKRLRDERKENEEKELDAEIGSDVENDDEKEEAAIHPDGPKSAGGDDEENVKDAHSLQATTADEEENKVDEDGFQSKPNTSSSKRKGSKQSLEKDDNKEDENHNEEKIDEPKEDDKDEEDHKPSTSQSKQEEKIEDKIEDTIDSNELDENPGTSKQAEDQKLPEIEEEPTKIEENGIEEKEKKDPDQRSDKYYFKLQDVNELEGANTDGSTEDEDDLLLKRSVDPGDVESYTVVVKLGNRWAADSETELFVQFFGEKGESEKVYIRNQYVNWLEVTDKEVNREMASTFRMKIKSAFVGILQRITIGHDSVGYGAGIFIDTIVVTENAVNGRGYLFQVYKWFDSGQVDGKLVRTVKLTAFCEMYTIPQAAQRTTRGRWEVVLRSGDHAGNGGTSSNLLLVGTGTMSSSTVVLPNEKSLQNVPSETMIQADFGPIGELLKLRVEIDGEGDQPNYCIQEVELRDLDTQEKCVIPCAKWLKWHHTQKGDQPFREFMTFKIGVEPLPLIHYEGKITVFDSCLHYVENIGRMELIGDLGQTGCIFIDFANVDRKSKKPEVTFKFEALSVGKLHSARFYLQPKPEAEPIYKGFDVLQQIWDRQAVNGVIPPHNIGTTGNYWLLGEMTVREGLHVPFKYSLNAARIRPRGTEEDPYVLELRLSALEGMPTRIRKSKAPHRSPSAWFLSMALSEHSNLMPTVALCGKNSVTEMHPISQTPIDRMISFQNKERRREALAALIKVRVTVQPNKFMKFPSDHKPDSTNPVLHIMKMRLVDNANGDEVRFPVANVIISPENGVVEFPVAWPDRPPLLNVVYEVQVKTGASSMPKDAIVMLNLFGEAGDTAGRRLKDSSNKTKNPFAADTTSSFAFEAVSIGLVRTAEITVSSKSREFLWECKQLTIKSSTNPSSYIFQFQKPFTAVTNRQAVSLYSIT</sequence>
<dbReference type="SUPFAM" id="SSF89837">
    <property type="entry name" value="Doublecortin (DC)"/>
    <property type="match status" value="1"/>
</dbReference>
<feature type="compositionally biased region" description="Basic and acidic residues" evidence="2">
    <location>
        <begin position="557"/>
        <end position="606"/>
    </location>
</feature>
<feature type="compositionally biased region" description="Acidic residues" evidence="2">
    <location>
        <begin position="528"/>
        <end position="539"/>
    </location>
</feature>
<evidence type="ECO:0000313" key="8">
    <source>
        <dbReference type="WBParaSite" id="BXY_0484300.1"/>
    </source>
</evidence>
<dbReference type="SMR" id="A0A1I7RVT1"/>
<dbReference type="Pfam" id="PF01477">
    <property type="entry name" value="PLAT"/>
    <property type="match status" value="1"/>
</dbReference>